<dbReference type="Pfam" id="PF12900">
    <property type="entry name" value="Pyridox_ox_2"/>
    <property type="match status" value="1"/>
</dbReference>
<accession>A0A951PMH9</accession>
<proteinExistence type="predicted"/>
<reference evidence="2" key="1">
    <citation type="submission" date="2021-05" db="EMBL/GenBank/DDBJ databases">
        <authorList>
            <person name="Pietrasiak N."/>
            <person name="Ward R."/>
            <person name="Stajich J.E."/>
            <person name="Kurbessoian T."/>
        </authorList>
    </citation>
    <scope>NUCLEOTIDE SEQUENCE</scope>
    <source>
        <strain evidence="2">CPER-KK1</strain>
    </source>
</reference>
<dbReference type="Gene3D" id="2.30.110.10">
    <property type="entry name" value="Electron Transport, Fmn-binding Protein, Chain A"/>
    <property type="match status" value="1"/>
</dbReference>
<protein>
    <submittedName>
        <fullName evidence="2">Pyridoxamine 5'-phosphate oxidase family protein</fullName>
    </submittedName>
</protein>
<dbReference type="AlphaFoldDB" id="A0A951PMH9"/>
<gene>
    <name evidence="2" type="ORF">KME25_20140</name>
</gene>
<sequence length="264" mass="29242">MSYKAPEVSEENFTPTQRTTLKRVPKRGHYERDLVYQILDEGLVCHVGFVVDGQPYVIPTAYGRVEDKLYIHGSPASRMLRSLQTGIDVCVTVTLIDGLVLARSAFHHSMNYRSVVVFGTATTVQDADQKLEALYAFSEHIVAGRWAEVRPPSRQELAGTLVLALPLTEASAKVRTGPPVDDEADYELPVWAGEIPLKVVATQPINDPRLGSEIEPPTYVCNYSRPTGVDEKAIALPTEIPISVIPEECPYSLELVLDEDWLPN</sequence>
<dbReference type="InterPro" id="IPR024747">
    <property type="entry name" value="Pyridox_Oxase-rel"/>
</dbReference>
<dbReference type="SUPFAM" id="SSF50475">
    <property type="entry name" value="FMN-binding split barrel"/>
    <property type="match status" value="1"/>
</dbReference>
<dbReference type="PANTHER" id="PTHR34071">
    <property type="entry name" value="5-NITROIMIDAZOLE ANTIBIOTICS RESISTANCE PROTEIN, NIMA-FAMILY-RELATED PROTEIN-RELATED"/>
    <property type="match status" value="1"/>
</dbReference>
<dbReference type="InterPro" id="IPR012349">
    <property type="entry name" value="Split_barrel_FMN-bd"/>
</dbReference>
<evidence type="ECO:0000256" key="1">
    <source>
        <dbReference type="SAM" id="MobiDB-lite"/>
    </source>
</evidence>
<organism evidence="2 3">
    <name type="scientific">Symplocastrum torsivum CPER-KK1</name>
    <dbReference type="NCBI Taxonomy" id="450513"/>
    <lineage>
        <taxon>Bacteria</taxon>
        <taxon>Bacillati</taxon>
        <taxon>Cyanobacteriota</taxon>
        <taxon>Cyanophyceae</taxon>
        <taxon>Oscillatoriophycideae</taxon>
        <taxon>Oscillatoriales</taxon>
        <taxon>Microcoleaceae</taxon>
        <taxon>Symplocastrum</taxon>
    </lineage>
</organism>
<dbReference type="EMBL" id="JAHHIF010000029">
    <property type="protein sequence ID" value="MBW4546730.1"/>
    <property type="molecule type" value="Genomic_DNA"/>
</dbReference>
<evidence type="ECO:0000313" key="2">
    <source>
        <dbReference type="EMBL" id="MBW4546730.1"/>
    </source>
</evidence>
<name>A0A951PMH9_9CYAN</name>
<comment type="caution">
    <text evidence="2">The sequence shown here is derived from an EMBL/GenBank/DDBJ whole genome shotgun (WGS) entry which is preliminary data.</text>
</comment>
<feature type="region of interest" description="Disordered" evidence="1">
    <location>
        <begin position="1"/>
        <end position="20"/>
    </location>
</feature>
<reference evidence="2" key="2">
    <citation type="journal article" date="2022" name="Microbiol. Resour. Announc.">
        <title>Metagenome Sequencing to Explore Phylogenomics of Terrestrial Cyanobacteria.</title>
        <authorList>
            <person name="Ward R.D."/>
            <person name="Stajich J.E."/>
            <person name="Johansen J.R."/>
            <person name="Huntemann M."/>
            <person name="Clum A."/>
            <person name="Foster B."/>
            <person name="Foster B."/>
            <person name="Roux S."/>
            <person name="Palaniappan K."/>
            <person name="Varghese N."/>
            <person name="Mukherjee S."/>
            <person name="Reddy T.B.K."/>
            <person name="Daum C."/>
            <person name="Copeland A."/>
            <person name="Chen I.A."/>
            <person name="Ivanova N.N."/>
            <person name="Kyrpides N.C."/>
            <person name="Shapiro N."/>
            <person name="Eloe-Fadrosh E.A."/>
            <person name="Pietrasiak N."/>
        </authorList>
    </citation>
    <scope>NUCLEOTIDE SEQUENCE</scope>
    <source>
        <strain evidence="2">CPER-KK1</strain>
    </source>
</reference>
<dbReference type="PANTHER" id="PTHR34071:SF2">
    <property type="entry name" value="FLAVIN-NUCLEOTIDE-BINDING PROTEIN"/>
    <property type="match status" value="1"/>
</dbReference>
<evidence type="ECO:0000313" key="3">
    <source>
        <dbReference type="Proteomes" id="UP000753908"/>
    </source>
</evidence>
<dbReference type="Proteomes" id="UP000753908">
    <property type="component" value="Unassembled WGS sequence"/>
</dbReference>